<dbReference type="OrthoDB" id="3700158at2"/>
<reference evidence="1 2" key="1">
    <citation type="submission" date="2019-03" db="EMBL/GenBank/DDBJ databases">
        <title>Genomic Encyclopedia of Type Strains, Phase IV (KMG-IV): sequencing the most valuable type-strain genomes for metagenomic binning, comparative biology and taxonomic classification.</title>
        <authorList>
            <person name="Goeker M."/>
        </authorList>
    </citation>
    <scope>NUCLEOTIDE SEQUENCE [LARGE SCALE GENOMIC DNA]</scope>
    <source>
        <strain evidence="1 2">DSM 45765</strain>
    </source>
</reference>
<evidence type="ECO:0000313" key="2">
    <source>
        <dbReference type="Proteomes" id="UP000294911"/>
    </source>
</evidence>
<accession>A0A4R2Q5L2</accession>
<sequence>MSMRLDLQSLLTASLAPAERAFIEQTEAAETRLAEVTEQVAENEAQDSKRTEEYVQSLREYAKGPDAPASWRHLAERIERGELDWQNIVDDGAQAHLIEVTTRPTVRPRRAAAFDEDDFSQNSWLR</sequence>
<keyword evidence="2" id="KW-1185">Reference proteome</keyword>
<evidence type="ECO:0000313" key="1">
    <source>
        <dbReference type="EMBL" id="TCP43917.1"/>
    </source>
</evidence>
<proteinExistence type="predicted"/>
<protein>
    <submittedName>
        <fullName evidence="1">Uncharacterized protein</fullName>
    </submittedName>
</protein>
<comment type="caution">
    <text evidence="1">The sequence shown here is derived from an EMBL/GenBank/DDBJ whole genome shotgun (WGS) entry which is preliminary data.</text>
</comment>
<dbReference type="Proteomes" id="UP000294911">
    <property type="component" value="Unassembled WGS sequence"/>
</dbReference>
<dbReference type="AlphaFoldDB" id="A0A4R2Q5L2"/>
<dbReference type="EMBL" id="SLXQ01000020">
    <property type="protein sequence ID" value="TCP43917.1"/>
    <property type="molecule type" value="Genomic_DNA"/>
</dbReference>
<organism evidence="1 2">
    <name type="scientific">Tamaricihabitans halophyticus</name>
    <dbReference type="NCBI Taxonomy" id="1262583"/>
    <lineage>
        <taxon>Bacteria</taxon>
        <taxon>Bacillati</taxon>
        <taxon>Actinomycetota</taxon>
        <taxon>Actinomycetes</taxon>
        <taxon>Pseudonocardiales</taxon>
        <taxon>Pseudonocardiaceae</taxon>
        <taxon>Tamaricihabitans</taxon>
    </lineage>
</organism>
<dbReference type="RefSeq" id="WP_132880559.1">
    <property type="nucleotide sequence ID" value="NZ_SLXQ01000020.1"/>
</dbReference>
<gene>
    <name evidence="1" type="ORF">EV191_12071</name>
</gene>
<name>A0A4R2Q5L2_9PSEU</name>